<dbReference type="AlphaFoldDB" id="A0A9N8D7W3"/>
<dbReference type="SUPFAM" id="SSF52047">
    <property type="entry name" value="RNI-like"/>
    <property type="match status" value="1"/>
</dbReference>
<evidence type="ECO:0000256" key="1">
    <source>
        <dbReference type="SAM" id="MobiDB-lite"/>
    </source>
</evidence>
<evidence type="ECO:0000313" key="2">
    <source>
        <dbReference type="EMBL" id="CAB9496836.1"/>
    </source>
</evidence>
<organism evidence="2 3">
    <name type="scientific">Seminavis robusta</name>
    <dbReference type="NCBI Taxonomy" id="568900"/>
    <lineage>
        <taxon>Eukaryota</taxon>
        <taxon>Sar</taxon>
        <taxon>Stramenopiles</taxon>
        <taxon>Ochrophyta</taxon>
        <taxon>Bacillariophyta</taxon>
        <taxon>Bacillariophyceae</taxon>
        <taxon>Bacillariophycidae</taxon>
        <taxon>Naviculales</taxon>
        <taxon>Naviculaceae</taxon>
        <taxon>Seminavis</taxon>
    </lineage>
</organism>
<feature type="compositionally biased region" description="Low complexity" evidence="1">
    <location>
        <begin position="47"/>
        <end position="56"/>
    </location>
</feature>
<evidence type="ECO:0000313" key="3">
    <source>
        <dbReference type="Proteomes" id="UP001153069"/>
    </source>
</evidence>
<gene>
    <name evidence="2" type="ORF">SEMRO_10_G008010.1</name>
</gene>
<protein>
    <submittedName>
        <fullName evidence="2">Uncharacterized protein</fullName>
    </submittedName>
</protein>
<proteinExistence type="predicted"/>
<reference evidence="2" key="1">
    <citation type="submission" date="2020-06" db="EMBL/GenBank/DDBJ databases">
        <authorList>
            <consortium name="Plant Systems Biology data submission"/>
        </authorList>
    </citation>
    <scope>NUCLEOTIDE SEQUENCE</scope>
    <source>
        <strain evidence="2">D6</strain>
    </source>
</reference>
<accession>A0A9N8D7W3</accession>
<dbReference type="Proteomes" id="UP001153069">
    <property type="component" value="Unassembled WGS sequence"/>
</dbReference>
<keyword evidence="3" id="KW-1185">Reference proteome</keyword>
<name>A0A9N8D7W3_9STRA</name>
<feature type="region of interest" description="Disordered" evidence="1">
    <location>
        <begin position="1"/>
        <end position="88"/>
    </location>
</feature>
<feature type="compositionally biased region" description="Low complexity" evidence="1">
    <location>
        <begin position="63"/>
        <end position="80"/>
    </location>
</feature>
<feature type="compositionally biased region" description="Low complexity" evidence="1">
    <location>
        <begin position="9"/>
        <end position="22"/>
    </location>
</feature>
<dbReference type="EMBL" id="CAICTM010000010">
    <property type="protein sequence ID" value="CAB9496836.1"/>
    <property type="molecule type" value="Genomic_DNA"/>
</dbReference>
<comment type="caution">
    <text evidence="2">The sequence shown here is derived from an EMBL/GenBank/DDBJ whole genome shotgun (WGS) entry which is preliminary data.</text>
</comment>
<sequence>MRSINSLFSPSSYSTSTSSSSTEPMAFGRRRRALSAASATKKKAKNSKSLTTATSTMRTPTETPSAAARKKATSTTTTTTPSPPTPIASVLNNTVTTTSCNERLHYVLARKSKEALSALTESLRAHSGVKTVCVYTDSPLVSRAPLSQRQQKIMLTSMSQACTKMTTLQLDFSSEFGPQTEVILDCELLATILQNAEQLESLLLKDVSLKGNVQVLQEVLLNHKHLSKLELKWCTEVNTNNDNTDTACDKILSSLITTLSQMKHLHDLTLLVSSAHNLPLPELAHSNTLKRLTLGLEQRHVSTTPHTTTAQSVLQRHAEQVLLVQFLQALKQNICLEECILFSHHWKSSMTLSCVCELVGSQTSILKNLSMTDYNYGSDDPRKLLELATVLQTNKHLQRFKLITKKRISSAVDKKTRKANTYMIDTAFVETLEHNFTLQNLDIAHAGIHISDAHKNNNSNNNGSTVFHRASTPCKACCSDVVPGCLEQPHKHKYMIPFFLMTNRHDQSRQRFTHSETINWQEWKEFVVKYKDNTQLLFFLIQANPSLLLPALSSWWPNNNNGQNNNNGNAYANTSKNGQLGGRHIWEYYF</sequence>